<dbReference type="EMBL" id="JAKIKP010000001">
    <property type="protein sequence ID" value="MCL1141407.1"/>
    <property type="molecule type" value="Genomic_DNA"/>
</dbReference>
<dbReference type="Pfam" id="PF04055">
    <property type="entry name" value="Radical_SAM"/>
    <property type="match status" value="1"/>
</dbReference>
<proteinExistence type="predicted"/>
<dbReference type="SUPFAM" id="SSF102114">
    <property type="entry name" value="Radical SAM enzymes"/>
    <property type="match status" value="1"/>
</dbReference>
<keyword evidence="3" id="KW-0949">S-adenosyl-L-methionine</keyword>
<sequence length="318" mass="35468">MGLDDFVNTYGADCKKRYGKRVKKLTIDAKFTCPNRDGTLGKGGCTFCNVASFNDQQGNIKSIAEQLDNAKANVFTNKRVSNSHCHEQYIAYFQAYTSTYEEYAQLKLKYDQAVEDKQIVALHIGTRPDCVPDEVLDLLVSYQESGIDVWLELGLQTANDDTLKLINRGHNFAAYHDAVTRARKRNIKVCCHLILGLPNETQQDYLDSLQQVITAGVDGIKLHPLHIVDGSTMANQWRYKAFPLLTIDEYADAASVLIQNTPSDIIFHRVTAYAKKPLLLAPDWCAYRWDGLVAIVDRLAKQGGQGSALADDTLSLVS</sequence>
<dbReference type="SMART" id="SM00729">
    <property type="entry name" value="Elp3"/>
    <property type="match status" value="1"/>
</dbReference>
<keyword evidence="2" id="KW-0004">4Fe-4S</keyword>
<dbReference type="Pfam" id="PF16199">
    <property type="entry name" value="Radical_SAM_C"/>
    <property type="match status" value="1"/>
</dbReference>
<evidence type="ECO:0000256" key="5">
    <source>
        <dbReference type="ARBA" id="ARBA00023004"/>
    </source>
</evidence>
<dbReference type="Gene3D" id="3.80.30.20">
    <property type="entry name" value="tm_1862 like domain"/>
    <property type="match status" value="1"/>
</dbReference>
<dbReference type="SFLD" id="SFLDG01086">
    <property type="entry name" value="elongater_protein-like"/>
    <property type="match status" value="1"/>
</dbReference>
<comment type="cofactor">
    <cofactor evidence="1">
        <name>[4Fe-4S] cluster</name>
        <dbReference type="ChEBI" id="CHEBI:49883"/>
    </cofactor>
</comment>
<dbReference type="InterPro" id="IPR058240">
    <property type="entry name" value="rSAM_sf"/>
</dbReference>
<dbReference type="Proteomes" id="UP001139333">
    <property type="component" value="Unassembled WGS sequence"/>
</dbReference>
<dbReference type="SFLD" id="SFLDG01091">
    <property type="entry name" value="uncharacterized_CHP01210-like"/>
    <property type="match status" value="1"/>
</dbReference>
<dbReference type="AlphaFoldDB" id="A0A9X2CGY9"/>
<dbReference type="PANTHER" id="PTHR11135">
    <property type="entry name" value="HISTONE ACETYLTRANSFERASE-RELATED"/>
    <property type="match status" value="1"/>
</dbReference>
<dbReference type="InterPro" id="IPR032432">
    <property type="entry name" value="Radical_SAM_C"/>
</dbReference>
<dbReference type="InterPro" id="IPR005911">
    <property type="entry name" value="YhcC-like"/>
</dbReference>
<evidence type="ECO:0000256" key="1">
    <source>
        <dbReference type="ARBA" id="ARBA00001966"/>
    </source>
</evidence>
<name>A0A9X2CGY9_9GAMM</name>
<evidence type="ECO:0000313" key="8">
    <source>
        <dbReference type="EMBL" id="MCL1141407.1"/>
    </source>
</evidence>
<dbReference type="PROSITE" id="PS51918">
    <property type="entry name" value="RADICAL_SAM"/>
    <property type="match status" value="1"/>
</dbReference>
<feature type="domain" description="Radical SAM core" evidence="7">
    <location>
        <begin position="17"/>
        <end position="269"/>
    </location>
</feature>
<accession>A0A9X2CGY9</accession>
<dbReference type="RefSeq" id="WP_248994088.1">
    <property type="nucleotide sequence ID" value="NZ_JAKIKP010000001.1"/>
</dbReference>
<dbReference type="GO" id="GO:0051539">
    <property type="term" value="F:4 iron, 4 sulfur cluster binding"/>
    <property type="evidence" value="ECO:0007669"/>
    <property type="project" value="UniProtKB-KW"/>
</dbReference>
<dbReference type="InterPro" id="IPR039661">
    <property type="entry name" value="ELP3"/>
</dbReference>
<dbReference type="PANTHER" id="PTHR11135:SF1">
    <property type="entry name" value="PROTEIN YHCC"/>
    <property type="match status" value="1"/>
</dbReference>
<evidence type="ECO:0000313" key="9">
    <source>
        <dbReference type="Proteomes" id="UP001139333"/>
    </source>
</evidence>
<dbReference type="NCBIfam" id="TIGR01212">
    <property type="entry name" value="TIGR01212 family radical SAM protein"/>
    <property type="match status" value="1"/>
</dbReference>
<dbReference type="InterPro" id="IPR006638">
    <property type="entry name" value="Elp3/MiaA/NifB-like_rSAM"/>
</dbReference>
<keyword evidence="4" id="KW-0479">Metal-binding</keyword>
<gene>
    <name evidence="8" type="ORF">L2672_01655</name>
</gene>
<keyword evidence="9" id="KW-1185">Reference proteome</keyword>
<dbReference type="InterPro" id="IPR023404">
    <property type="entry name" value="rSAM_horseshoe"/>
</dbReference>
<evidence type="ECO:0000256" key="2">
    <source>
        <dbReference type="ARBA" id="ARBA00022485"/>
    </source>
</evidence>
<dbReference type="InterPro" id="IPR007197">
    <property type="entry name" value="rSAM"/>
</dbReference>
<evidence type="ECO:0000259" key="7">
    <source>
        <dbReference type="PROSITE" id="PS51918"/>
    </source>
</evidence>
<protein>
    <submittedName>
        <fullName evidence="8">TIGR01212 family radical SAM protein</fullName>
    </submittedName>
</protein>
<organism evidence="8 9">
    <name type="scientific">Shewanella gaetbuli</name>
    <dbReference type="NCBI Taxonomy" id="220752"/>
    <lineage>
        <taxon>Bacteria</taxon>
        <taxon>Pseudomonadati</taxon>
        <taxon>Pseudomonadota</taxon>
        <taxon>Gammaproteobacteria</taxon>
        <taxon>Alteromonadales</taxon>
        <taxon>Shewanellaceae</taxon>
        <taxon>Shewanella</taxon>
    </lineage>
</organism>
<keyword evidence="6" id="KW-0411">Iron-sulfur</keyword>
<reference evidence="8" key="1">
    <citation type="submission" date="2022-01" db="EMBL/GenBank/DDBJ databases">
        <title>Whole genome-based taxonomy of the Shewanellaceae.</title>
        <authorList>
            <person name="Martin-Rodriguez A.J."/>
        </authorList>
    </citation>
    <scope>NUCLEOTIDE SEQUENCE</scope>
    <source>
        <strain evidence="8">DSM 16422</strain>
    </source>
</reference>
<dbReference type="SFLD" id="SFLDS00029">
    <property type="entry name" value="Radical_SAM"/>
    <property type="match status" value="1"/>
</dbReference>
<evidence type="ECO:0000256" key="6">
    <source>
        <dbReference type="ARBA" id="ARBA00023014"/>
    </source>
</evidence>
<evidence type="ECO:0000256" key="4">
    <source>
        <dbReference type="ARBA" id="ARBA00022723"/>
    </source>
</evidence>
<dbReference type="GO" id="GO:0046872">
    <property type="term" value="F:metal ion binding"/>
    <property type="evidence" value="ECO:0007669"/>
    <property type="project" value="UniProtKB-KW"/>
</dbReference>
<dbReference type="GO" id="GO:0003824">
    <property type="term" value="F:catalytic activity"/>
    <property type="evidence" value="ECO:0007669"/>
    <property type="project" value="InterPro"/>
</dbReference>
<evidence type="ECO:0000256" key="3">
    <source>
        <dbReference type="ARBA" id="ARBA00022691"/>
    </source>
</evidence>
<keyword evidence="5" id="KW-0408">Iron</keyword>
<comment type="caution">
    <text evidence="8">The sequence shown here is derived from an EMBL/GenBank/DDBJ whole genome shotgun (WGS) entry which is preliminary data.</text>
</comment>